<proteinExistence type="predicted"/>
<dbReference type="OrthoDB" id="2355846at2759"/>
<keyword evidence="3" id="KW-1185">Reference proteome</keyword>
<dbReference type="EMBL" id="CAMKVN010001835">
    <property type="protein sequence ID" value="CAI2178325.1"/>
    <property type="molecule type" value="Genomic_DNA"/>
</dbReference>
<dbReference type="AlphaFoldDB" id="A0A9W4SPV4"/>
<comment type="caution">
    <text evidence="2">The sequence shown here is derived from an EMBL/GenBank/DDBJ whole genome shotgun (WGS) entry which is preliminary data.</text>
</comment>
<name>A0A9W4SPV4_9GLOM</name>
<feature type="compositionally biased region" description="Acidic residues" evidence="1">
    <location>
        <begin position="664"/>
        <end position="695"/>
    </location>
</feature>
<reference evidence="2" key="1">
    <citation type="submission" date="2022-08" db="EMBL/GenBank/DDBJ databases">
        <authorList>
            <person name="Kallberg Y."/>
            <person name="Tangrot J."/>
            <person name="Rosling A."/>
        </authorList>
    </citation>
    <scope>NUCLEOTIDE SEQUENCE</scope>
    <source>
        <strain evidence="2">Wild A</strain>
    </source>
</reference>
<evidence type="ECO:0000256" key="1">
    <source>
        <dbReference type="SAM" id="MobiDB-lite"/>
    </source>
</evidence>
<organism evidence="2 3">
    <name type="scientific">Funneliformis geosporum</name>
    <dbReference type="NCBI Taxonomy" id="1117311"/>
    <lineage>
        <taxon>Eukaryota</taxon>
        <taxon>Fungi</taxon>
        <taxon>Fungi incertae sedis</taxon>
        <taxon>Mucoromycota</taxon>
        <taxon>Glomeromycotina</taxon>
        <taxon>Glomeromycetes</taxon>
        <taxon>Glomerales</taxon>
        <taxon>Glomeraceae</taxon>
        <taxon>Funneliformis</taxon>
    </lineage>
</organism>
<evidence type="ECO:0000313" key="3">
    <source>
        <dbReference type="Proteomes" id="UP001153678"/>
    </source>
</evidence>
<feature type="region of interest" description="Disordered" evidence="1">
    <location>
        <begin position="659"/>
        <end position="700"/>
    </location>
</feature>
<sequence>MAGSYNCLRLDNRYVFQVEVYEKENDNTKFFEIGDKKYLFETVRVGQLTKLISHEGKFKDSDILNLWKINAKKYDLNPVYTEVDIEKFGGKLMESEQSFVNYFPNVPDAKDVNIHIVAVITNTTAGKSGPSHQGAEQGPNWNDASSIYEWIQQFTLNRGRNRLVTSFGKNFEFCGRDDAIDTLWNGDKLLGRNGIVERFKHRNERDKENHPIPVVACGPGTGKSRFLDEIEELLMRNVDDSDNEDIRNAFNNMVVINITYGNGSPAKIEDLVIVQTGDSQVINAETSLAVRILYEYFRPKHNYGEFSFSAFRSLCKKNSTISGFTLNTALQVVRTDTIKQKEINSNPLLVLVLGIDEFNKLHGVHEGACKGLVNSIGGMMLDSRDIFFIPILAGTIEGPLEEYITESRYKQLRLPLYLLNMDHVIEIGKAMGLVDEKYVKLHPYFRVSIGDIGGHVRTLEYFYDYFQREIETKDPDNKDPYKVEINYIMHRVESKVSDEYGLGPYSRWLTEVLAKAILNLSVDKEDKINFNDKLTSYRDLSSMGLINLVLANTITKNFYIHIPYLWTSILVKSSNKSGMNFWKSMFKYDEPMYWQDFEKFNAQFWALRLSLFRLLGYQTINLKELLSGVKISRRFPTGKVFLPKDLEICGLKHRYPAMGKDNDDMQDDDEMDTDDKEMDTDDDDMDAGDDEMDTEDDKKDNKMDYKTKVLDRYYTKLDHPDPRNDNIIYINASGASYDALEFLKYYEHDSNEADTLCVALQIKKRDAISVINKNQFNDEHDKVTKAMEYTQEKNWILIFLTNAKAKSLNIKNKKNSALVTEEKFLDFYGYTYTNRAQFASANEKIYINSTHEDSLEILGFNKKQRNGIRIERENRPFIDYDDIKTRIRISDKKFRKLKRDDRIAF</sequence>
<accession>A0A9W4SPV4</accession>
<dbReference type="InterPro" id="IPR016024">
    <property type="entry name" value="ARM-type_fold"/>
</dbReference>
<protein>
    <submittedName>
        <fullName evidence="2">17119_t:CDS:1</fullName>
    </submittedName>
</protein>
<dbReference type="SUPFAM" id="SSF48371">
    <property type="entry name" value="ARM repeat"/>
    <property type="match status" value="1"/>
</dbReference>
<gene>
    <name evidence="2" type="ORF">FWILDA_LOCUS8530</name>
</gene>
<dbReference type="Proteomes" id="UP001153678">
    <property type="component" value="Unassembled WGS sequence"/>
</dbReference>
<evidence type="ECO:0000313" key="2">
    <source>
        <dbReference type="EMBL" id="CAI2178325.1"/>
    </source>
</evidence>